<evidence type="ECO:0000259" key="5">
    <source>
        <dbReference type="Pfam" id="PF03859"/>
    </source>
</evidence>
<dbReference type="InterPro" id="IPR005559">
    <property type="entry name" value="CG-1_dom"/>
</dbReference>
<feature type="domain" description="CG-1" evidence="5">
    <location>
        <begin position="225"/>
        <end position="255"/>
    </location>
</feature>
<feature type="region of interest" description="Disordered" evidence="4">
    <location>
        <begin position="120"/>
        <end position="159"/>
    </location>
</feature>
<dbReference type="PANTHER" id="PTHR23335:SF1">
    <property type="entry name" value="CALMODULIN-BINDING TRANSCRIPTION ACTIVATOR, ISOFORM F"/>
    <property type="match status" value="1"/>
</dbReference>
<evidence type="ECO:0000313" key="6">
    <source>
        <dbReference type="EMBL" id="KAL0911669.1"/>
    </source>
</evidence>
<proteinExistence type="predicted"/>
<reference evidence="6 7" key="1">
    <citation type="journal article" date="2024" name="Plant Biotechnol. J.">
        <title>Dendrobium thyrsiflorum genome and its molecular insights into genes involved in important horticultural traits.</title>
        <authorList>
            <person name="Chen B."/>
            <person name="Wang J.Y."/>
            <person name="Zheng P.J."/>
            <person name="Li K.L."/>
            <person name="Liang Y.M."/>
            <person name="Chen X.F."/>
            <person name="Zhang C."/>
            <person name="Zhao X."/>
            <person name="He X."/>
            <person name="Zhang G.Q."/>
            <person name="Liu Z.J."/>
            <person name="Xu Q."/>
        </authorList>
    </citation>
    <scope>NUCLEOTIDE SEQUENCE [LARGE SCALE GENOMIC DNA]</scope>
    <source>
        <strain evidence="6">GZMU011</strain>
    </source>
</reference>
<evidence type="ECO:0000313" key="7">
    <source>
        <dbReference type="Proteomes" id="UP001552299"/>
    </source>
</evidence>
<evidence type="ECO:0000256" key="1">
    <source>
        <dbReference type="ARBA" id="ARBA00004123"/>
    </source>
</evidence>
<comment type="subcellular location">
    <subcellularLocation>
        <location evidence="1">Nucleus</location>
    </subcellularLocation>
</comment>
<evidence type="ECO:0000256" key="3">
    <source>
        <dbReference type="ARBA" id="ARBA00023242"/>
    </source>
</evidence>
<keyword evidence="7" id="KW-1185">Reference proteome</keyword>
<evidence type="ECO:0000256" key="2">
    <source>
        <dbReference type="ARBA" id="ARBA00023163"/>
    </source>
</evidence>
<comment type="caution">
    <text evidence="6">The sequence shown here is derived from an EMBL/GenBank/DDBJ whole genome shotgun (WGS) entry which is preliminary data.</text>
</comment>
<dbReference type="PANTHER" id="PTHR23335">
    <property type="entry name" value="CALMODULIN-BINDING TRANSCRIPTION ACTIVATOR CAMTA"/>
    <property type="match status" value="1"/>
</dbReference>
<dbReference type="GO" id="GO:0005634">
    <property type="term" value="C:nucleus"/>
    <property type="evidence" value="ECO:0007669"/>
    <property type="project" value="UniProtKB-SubCell"/>
</dbReference>
<dbReference type="Pfam" id="PF03859">
    <property type="entry name" value="CG-1"/>
    <property type="match status" value="1"/>
</dbReference>
<keyword evidence="2" id="KW-0804">Transcription</keyword>
<sequence>MWENPTVVFTKKTTCKGPDDLVVGQLPQKNLRGQIADVALFLGRPEEEYEADEDFNEEHWDEKALLDNGYDDKEEEMTEKDHMDVEVVRVVSHTSEQPSQRIHTCRNVAANPQNKEQMRGMQEQAMHANTTPPQSEDVEEEEASKTVRRLQQEMQSLQRGKDQEIAQLNVCLDEMNFMIKELLGQLGLAAALGRTQPVNPQENVGTSGIQAAPPNLDVSDQGAEAGNIDILHCYYAHGEDDDNFQRRCYWLLDGKEYRSCTLTCPGPIHSREGTLSSCHKHARGSLLLDLSSVLDAQRKDQYSLEFRQ</sequence>
<protein>
    <recommendedName>
        <fullName evidence="5">CG-1 domain-containing protein</fullName>
    </recommendedName>
</protein>
<keyword evidence="3" id="KW-0539">Nucleus</keyword>
<dbReference type="AlphaFoldDB" id="A0ABD0UFP1"/>
<dbReference type="EMBL" id="JANQDX010000015">
    <property type="protein sequence ID" value="KAL0911669.1"/>
    <property type="molecule type" value="Genomic_DNA"/>
</dbReference>
<accession>A0ABD0UFP1</accession>
<evidence type="ECO:0000256" key="4">
    <source>
        <dbReference type="SAM" id="MobiDB-lite"/>
    </source>
</evidence>
<organism evidence="6 7">
    <name type="scientific">Dendrobium thyrsiflorum</name>
    <name type="common">Pinecone-like raceme dendrobium</name>
    <name type="synonym">Orchid</name>
    <dbReference type="NCBI Taxonomy" id="117978"/>
    <lineage>
        <taxon>Eukaryota</taxon>
        <taxon>Viridiplantae</taxon>
        <taxon>Streptophyta</taxon>
        <taxon>Embryophyta</taxon>
        <taxon>Tracheophyta</taxon>
        <taxon>Spermatophyta</taxon>
        <taxon>Magnoliopsida</taxon>
        <taxon>Liliopsida</taxon>
        <taxon>Asparagales</taxon>
        <taxon>Orchidaceae</taxon>
        <taxon>Epidendroideae</taxon>
        <taxon>Malaxideae</taxon>
        <taxon>Dendrobiinae</taxon>
        <taxon>Dendrobium</taxon>
    </lineage>
</organism>
<dbReference type="Proteomes" id="UP001552299">
    <property type="component" value="Unassembled WGS sequence"/>
</dbReference>
<gene>
    <name evidence="6" type="ORF">M5K25_019824</name>
</gene>
<name>A0ABD0UFP1_DENTH</name>